<dbReference type="GO" id="GO:0005576">
    <property type="term" value="C:extracellular region"/>
    <property type="evidence" value="ECO:0007669"/>
    <property type="project" value="InterPro"/>
</dbReference>
<evidence type="ECO:0000313" key="4">
    <source>
        <dbReference type="Proteomes" id="UP000326759"/>
    </source>
</evidence>
<dbReference type="PROSITE" id="PS50940">
    <property type="entry name" value="CHIT_BIND_II"/>
    <property type="match status" value="1"/>
</dbReference>
<dbReference type="InterPro" id="IPR002557">
    <property type="entry name" value="Chitin-bd_dom"/>
</dbReference>
<evidence type="ECO:0000256" key="1">
    <source>
        <dbReference type="SAM" id="SignalP"/>
    </source>
</evidence>
<dbReference type="Proteomes" id="UP000326759">
    <property type="component" value="Unassembled WGS sequence"/>
</dbReference>
<dbReference type="Pfam" id="PF01607">
    <property type="entry name" value="CBM_14"/>
    <property type="match status" value="1"/>
</dbReference>
<dbReference type="SUPFAM" id="SSF57625">
    <property type="entry name" value="Invertebrate chitin-binding proteins"/>
    <property type="match status" value="1"/>
</dbReference>
<feature type="chain" id="PRO_5024386536" description="Chitin-binding type-2 domain-containing protein" evidence="1">
    <location>
        <begin position="21"/>
        <end position="275"/>
    </location>
</feature>
<proteinExistence type="predicted"/>
<sequence length="275" mass="30750">MLNRNILYFLIPLIFAVCLSISPSNYNYGAYPIQDCSENASFSGYCLDCETERVCHAGDNGTLILCSQSQKDFNGDRYIFECPAGEYYDDDLQECYLPAPTTTTTKAPNPCSVTGGEVIGLNCTCYRYCLGGDSFYDECCNPGEIYDEVTLNCDFYYPFSCTGKTDGEYVDPHNCSVYHICVGEAIFATQTCTFPDEFDEDKQECTDDTTVCDAIVDCGICPDEDTYIKIDCYNYYECEKNEDAAEGDPEFEPVLKYCPEGTCFNSQTTFCDLAP</sequence>
<reference evidence="3 4" key="1">
    <citation type="journal article" date="2019" name="PLoS Biol.">
        <title>Sex chromosomes control vertical transmission of feminizing Wolbachia symbionts in an isopod.</title>
        <authorList>
            <person name="Becking T."/>
            <person name="Chebbi M.A."/>
            <person name="Giraud I."/>
            <person name="Moumen B."/>
            <person name="Laverre T."/>
            <person name="Caubet Y."/>
            <person name="Peccoud J."/>
            <person name="Gilbert C."/>
            <person name="Cordaux R."/>
        </authorList>
    </citation>
    <scope>NUCLEOTIDE SEQUENCE [LARGE SCALE GENOMIC DNA]</scope>
    <source>
        <strain evidence="3">ANa2</strain>
        <tissue evidence="3">Whole body excluding digestive tract and cuticle</tissue>
    </source>
</reference>
<dbReference type="SMART" id="SM00494">
    <property type="entry name" value="ChtBD2"/>
    <property type="match status" value="3"/>
</dbReference>
<dbReference type="EMBL" id="SEYY01024488">
    <property type="protein sequence ID" value="KAB7494079.1"/>
    <property type="molecule type" value="Genomic_DNA"/>
</dbReference>
<keyword evidence="4" id="KW-1185">Reference proteome</keyword>
<gene>
    <name evidence="3" type="ORF">Anas_05609</name>
</gene>
<accession>A0A5N5SKE4</accession>
<dbReference type="InterPro" id="IPR036508">
    <property type="entry name" value="Chitin-bd_dom_sf"/>
</dbReference>
<keyword evidence="1" id="KW-0732">Signal</keyword>
<organism evidence="3 4">
    <name type="scientific">Armadillidium nasatum</name>
    <dbReference type="NCBI Taxonomy" id="96803"/>
    <lineage>
        <taxon>Eukaryota</taxon>
        <taxon>Metazoa</taxon>
        <taxon>Ecdysozoa</taxon>
        <taxon>Arthropoda</taxon>
        <taxon>Crustacea</taxon>
        <taxon>Multicrustacea</taxon>
        <taxon>Malacostraca</taxon>
        <taxon>Eumalacostraca</taxon>
        <taxon>Peracarida</taxon>
        <taxon>Isopoda</taxon>
        <taxon>Oniscidea</taxon>
        <taxon>Crinocheta</taxon>
        <taxon>Armadillidiidae</taxon>
        <taxon>Armadillidium</taxon>
    </lineage>
</organism>
<evidence type="ECO:0000259" key="2">
    <source>
        <dbReference type="PROSITE" id="PS50940"/>
    </source>
</evidence>
<evidence type="ECO:0000313" key="3">
    <source>
        <dbReference type="EMBL" id="KAB7494079.1"/>
    </source>
</evidence>
<feature type="domain" description="Chitin-binding type-2" evidence="2">
    <location>
        <begin position="158"/>
        <end position="214"/>
    </location>
</feature>
<feature type="signal peptide" evidence="1">
    <location>
        <begin position="1"/>
        <end position="20"/>
    </location>
</feature>
<dbReference type="GO" id="GO:0008061">
    <property type="term" value="F:chitin binding"/>
    <property type="evidence" value="ECO:0007669"/>
    <property type="project" value="InterPro"/>
</dbReference>
<dbReference type="AlphaFoldDB" id="A0A5N5SKE4"/>
<dbReference type="OrthoDB" id="6020543at2759"/>
<name>A0A5N5SKE4_9CRUS</name>
<comment type="caution">
    <text evidence="3">The sequence shown here is derived from an EMBL/GenBank/DDBJ whole genome shotgun (WGS) entry which is preliminary data.</text>
</comment>
<protein>
    <recommendedName>
        <fullName evidence="2">Chitin-binding type-2 domain-containing protein</fullName>
    </recommendedName>
</protein>